<feature type="repeat" description="TPR" evidence="3">
    <location>
        <begin position="214"/>
        <end position="247"/>
    </location>
</feature>
<gene>
    <name evidence="4" type="ORF">OV079_06635</name>
</gene>
<keyword evidence="1" id="KW-0677">Repeat</keyword>
<organism evidence="4 5">
    <name type="scientific">Nannocystis pusilla</name>
    <dbReference type="NCBI Taxonomy" id="889268"/>
    <lineage>
        <taxon>Bacteria</taxon>
        <taxon>Pseudomonadati</taxon>
        <taxon>Myxococcota</taxon>
        <taxon>Polyangia</taxon>
        <taxon>Nannocystales</taxon>
        <taxon>Nannocystaceae</taxon>
        <taxon>Nannocystis</taxon>
    </lineage>
</organism>
<name>A0A9X3EJN5_9BACT</name>
<dbReference type="Proteomes" id="UP001150924">
    <property type="component" value="Unassembled WGS sequence"/>
</dbReference>
<evidence type="ECO:0000256" key="2">
    <source>
        <dbReference type="ARBA" id="ARBA00022803"/>
    </source>
</evidence>
<dbReference type="PANTHER" id="PTHR45641">
    <property type="entry name" value="TETRATRICOPEPTIDE REPEAT PROTEIN (AFU_ORTHOLOGUE AFUA_6G03870)"/>
    <property type="match status" value="1"/>
</dbReference>
<evidence type="ECO:0000313" key="4">
    <source>
        <dbReference type="EMBL" id="MCY1005252.1"/>
    </source>
</evidence>
<keyword evidence="2 3" id="KW-0802">TPR repeat</keyword>
<dbReference type="InterPro" id="IPR011990">
    <property type="entry name" value="TPR-like_helical_dom_sf"/>
</dbReference>
<dbReference type="InterPro" id="IPR019734">
    <property type="entry name" value="TPR_rpt"/>
</dbReference>
<dbReference type="PANTHER" id="PTHR45641:SF19">
    <property type="entry name" value="NEPHROCYSTIN-3"/>
    <property type="match status" value="1"/>
</dbReference>
<evidence type="ECO:0000256" key="3">
    <source>
        <dbReference type="PROSITE-ProRule" id="PRU00339"/>
    </source>
</evidence>
<protein>
    <submittedName>
        <fullName evidence="4">Tetratricopeptide repeat protein</fullName>
    </submittedName>
</protein>
<sequence>MAAYSEICAATHVRGEQSSEALDHRMRCLERRRDELAALLAVFADADERTVLHALEASEALTPAAACVDLDAARDAHGEPDEPRLREPVARLRADLDRARALRLAGHYDDALALARVAHDEAVRLGHVPARAETGLLLGSLLGLRGGVDEATAALEQAFLDGLAGDQAEVAAWAAISAAHVVGFLAHRGAEGRRWGALAEALLPRIDGDPRAAASLYANLGNIAVAEGALDEARARFEAALDIAESSLGRDHVLVANTAANLAAVLRRSGDYPGALALYARVRETLAARLGTSHPGFATLVNNHGALLQVMGDLEGAARSYREVLALADGALSPTSPTLGHAHNNLAEVLLARGDPAAAVPHVRAAIDTWSAAHGPRHPLVGQAQLALGRLHVELAEPDAALQALQTALELLRDAGAAPATIAAAQFELARALALAHPDDLGEAIAAAQAAAAALDPGETRDAVLAWLSQRAGP</sequence>
<dbReference type="AlphaFoldDB" id="A0A9X3EJN5"/>
<accession>A0A9X3EJN5</accession>
<reference evidence="4" key="1">
    <citation type="submission" date="2022-11" db="EMBL/GenBank/DDBJ databases">
        <title>Minimal conservation of predation-associated metabolite biosynthetic gene clusters underscores biosynthetic potential of Myxococcota including descriptions for ten novel species: Archangium lansinium sp. nov., Myxococcus landrumus sp. nov., Nannocystis bai.</title>
        <authorList>
            <person name="Ahearne A."/>
            <person name="Stevens C."/>
            <person name="Phillips K."/>
        </authorList>
    </citation>
    <scope>NUCLEOTIDE SEQUENCE</scope>
    <source>
        <strain evidence="4">Na p29</strain>
    </source>
</reference>
<proteinExistence type="predicted"/>
<evidence type="ECO:0000256" key="1">
    <source>
        <dbReference type="ARBA" id="ARBA00022737"/>
    </source>
</evidence>
<evidence type="ECO:0000313" key="5">
    <source>
        <dbReference type="Proteomes" id="UP001150924"/>
    </source>
</evidence>
<comment type="caution">
    <text evidence="4">The sequence shown here is derived from an EMBL/GenBank/DDBJ whole genome shotgun (WGS) entry which is preliminary data.</text>
</comment>
<keyword evidence="5" id="KW-1185">Reference proteome</keyword>
<dbReference type="Pfam" id="PF13424">
    <property type="entry name" value="TPR_12"/>
    <property type="match status" value="2"/>
</dbReference>
<dbReference type="Gene3D" id="1.25.40.10">
    <property type="entry name" value="Tetratricopeptide repeat domain"/>
    <property type="match status" value="2"/>
</dbReference>
<dbReference type="RefSeq" id="WP_267766894.1">
    <property type="nucleotide sequence ID" value="NZ_JAPNKE010000002.1"/>
</dbReference>
<dbReference type="PROSITE" id="PS50005">
    <property type="entry name" value="TPR"/>
    <property type="match status" value="1"/>
</dbReference>
<dbReference type="SMART" id="SM00028">
    <property type="entry name" value="TPR"/>
    <property type="match status" value="5"/>
</dbReference>
<dbReference type="EMBL" id="JAPNKE010000002">
    <property type="protein sequence ID" value="MCY1005252.1"/>
    <property type="molecule type" value="Genomic_DNA"/>
</dbReference>
<dbReference type="SUPFAM" id="SSF48452">
    <property type="entry name" value="TPR-like"/>
    <property type="match status" value="2"/>
</dbReference>